<evidence type="ECO:0000313" key="2">
    <source>
        <dbReference type="Proteomes" id="UP000283095"/>
    </source>
</evidence>
<dbReference type="EMBL" id="CP026095">
    <property type="protein sequence ID" value="AZV44330.1"/>
    <property type="molecule type" value="Genomic_DNA"/>
</dbReference>
<protein>
    <submittedName>
        <fullName evidence="1">Lantibiotic biosynthesis protein, HFCD family</fullName>
    </submittedName>
</protein>
<accession>A0A3Q9RQ56</accession>
<sequence length="41" mass="4902">MTFTLRPNYVLPNPQNILNIIYKQLEERHTLDSVCEKVEIQ</sequence>
<evidence type="ECO:0000313" key="1">
    <source>
        <dbReference type="EMBL" id="AZV44330.1"/>
    </source>
</evidence>
<name>A0A3Q9RQ56_9BACI</name>
<dbReference type="AlphaFoldDB" id="A0A3Q9RQ56"/>
<dbReference type="KEGG" id="pasa:BAOM_3721"/>
<proteinExistence type="predicted"/>
<organism evidence="1 2">
    <name type="scientific">Peribacillus asahii</name>
    <dbReference type="NCBI Taxonomy" id="228899"/>
    <lineage>
        <taxon>Bacteria</taxon>
        <taxon>Bacillati</taxon>
        <taxon>Bacillota</taxon>
        <taxon>Bacilli</taxon>
        <taxon>Bacillales</taxon>
        <taxon>Bacillaceae</taxon>
        <taxon>Peribacillus</taxon>
    </lineage>
</organism>
<dbReference type="Proteomes" id="UP000283095">
    <property type="component" value="Chromosome"/>
</dbReference>
<reference evidence="1 2" key="1">
    <citation type="submission" date="2018-01" db="EMBL/GenBank/DDBJ databases">
        <title>Bacillus asahii Genome sequencing and assembly.</title>
        <authorList>
            <person name="Jiang H."/>
            <person name="Feng Y."/>
            <person name="Zhao F."/>
            <person name="Lin X."/>
        </authorList>
    </citation>
    <scope>NUCLEOTIDE SEQUENCE [LARGE SCALE GENOMIC DNA]</scope>
    <source>
        <strain evidence="1 2">OM18</strain>
    </source>
</reference>
<gene>
    <name evidence="1" type="ORF">BAOM_3721</name>
</gene>